<protein>
    <submittedName>
        <fullName evidence="1">Uncharacterized protein</fullName>
    </submittedName>
</protein>
<dbReference type="EMBL" id="BK014761">
    <property type="protein sequence ID" value="DAD74513.1"/>
    <property type="molecule type" value="Genomic_DNA"/>
</dbReference>
<evidence type="ECO:0000313" key="1">
    <source>
        <dbReference type="EMBL" id="DAD74513.1"/>
    </source>
</evidence>
<reference evidence="1" key="1">
    <citation type="journal article" date="2021" name="Proc. Natl. Acad. Sci. U.S.A.">
        <title>A Catalog of Tens of Thousands of Viruses from Human Metagenomes Reveals Hidden Associations with Chronic Diseases.</title>
        <authorList>
            <person name="Tisza M.J."/>
            <person name="Buck C.B."/>
        </authorList>
    </citation>
    <scope>NUCLEOTIDE SEQUENCE</scope>
    <source>
        <strain evidence="1">CtPL34</strain>
    </source>
</reference>
<proteinExistence type="predicted"/>
<sequence>METFTRRLDAEEAAILQDHVIGLLSKTKKTHLDILAALDEEVPEVYGDYEDTMLTVMRKEISRITDWLKNY</sequence>
<organism evidence="1">
    <name type="scientific">Siphoviridae sp. ctPL34</name>
    <dbReference type="NCBI Taxonomy" id="2826322"/>
    <lineage>
        <taxon>Viruses</taxon>
        <taxon>Duplodnaviria</taxon>
        <taxon>Heunggongvirae</taxon>
        <taxon>Uroviricota</taxon>
        <taxon>Caudoviricetes</taxon>
    </lineage>
</organism>
<name>A0A8S5LWU6_9CAUD</name>
<accession>A0A8S5LWU6</accession>